<gene>
    <name evidence="1" type="primary">prdD</name>
    <name evidence="1" type="ORF">DYH56_08575</name>
</gene>
<dbReference type="NCBIfam" id="TIGR04482">
    <property type="entry name" value="D_pro_red_PrdD"/>
    <property type="match status" value="1"/>
</dbReference>
<proteinExistence type="predicted"/>
<protein>
    <submittedName>
        <fullName evidence="1">Proline reductase cluster protein PrdD</fullName>
    </submittedName>
</protein>
<dbReference type="EMBL" id="QUAJ01000013">
    <property type="protein sequence ID" value="REI41078.1"/>
    <property type="molecule type" value="Genomic_DNA"/>
</dbReference>
<accession>A0ABX9KGY8</accession>
<evidence type="ECO:0000313" key="2">
    <source>
        <dbReference type="Proteomes" id="UP000263486"/>
    </source>
</evidence>
<dbReference type="Proteomes" id="UP000263486">
    <property type="component" value="Unassembled WGS sequence"/>
</dbReference>
<comment type="caution">
    <text evidence="1">The sequence shown here is derived from an EMBL/GenBank/DDBJ whole genome shotgun (WGS) entry which is preliminary data.</text>
</comment>
<keyword evidence="2" id="KW-1185">Reference proteome</keyword>
<evidence type="ECO:0000313" key="1">
    <source>
        <dbReference type="EMBL" id="REI41078.1"/>
    </source>
</evidence>
<reference evidence="1 2" key="1">
    <citation type="submission" date="2018-08" db="EMBL/GenBank/DDBJ databases">
        <title>Draft genome sequence of Psychrilyobacter sp. strain SD5 isolated from Black Sea water.</title>
        <authorList>
            <person name="Yadav S."/>
            <person name="Villanueva L."/>
            <person name="Damste J.S.S."/>
        </authorList>
    </citation>
    <scope>NUCLEOTIDE SEQUENCE [LARGE SCALE GENOMIC DNA]</scope>
    <source>
        <strain evidence="1 2">SD5</strain>
    </source>
</reference>
<dbReference type="RefSeq" id="WP_114642436.1">
    <property type="nucleotide sequence ID" value="NZ_JAACIO010000014.1"/>
</dbReference>
<sequence length="253" mass="28049">MKSLKRRKLQIKAFHIERVVSSETTLISGNTLFLGTDIKNPELISRLKYVKELRIELIKPNERDKFVNSIVDFIPISTKVLGKMGEGITHTLTGVNVMLTAIDEDNIQAAEFGSSEGVLSEQVVFGRAGTPREEDLIIHVDVTLVSGGTKVRSGIDQCHEICDYLVQQIRDVLKKLNGRDCTDKCEFFDNIRPGGKKVVILKQVAGQGAMYDTRIFSTEPSGFTGGKSIIDLGNMPVLITPNEYRDGAIRAMH</sequence>
<organism evidence="1 2">
    <name type="scientific">Psychrilyobacter piezotolerans</name>
    <dbReference type="NCBI Taxonomy" id="2293438"/>
    <lineage>
        <taxon>Bacteria</taxon>
        <taxon>Fusobacteriati</taxon>
        <taxon>Fusobacteriota</taxon>
        <taxon>Fusobacteriia</taxon>
        <taxon>Fusobacteriales</taxon>
        <taxon>Fusobacteriaceae</taxon>
        <taxon>Psychrilyobacter</taxon>
    </lineage>
</organism>
<name>A0ABX9KGY8_9FUSO</name>
<dbReference type="InterPro" id="IPR031000">
    <property type="entry name" value="D_pro_red_PrdD"/>
</dbReference>